<dbReference type="GO" id="GO:0005737">
    <property type="term" value="C:cytoplasm"/>
    <property type="evidence" value="ECO:0007669"/>
    <property type="project" value="UniProtKB-SubCell"/>
</dbReference>
<protein>
    <recommendedName>
        <fullName evidence="9">Endoribonuclease YbeY</fullName>
        <ecNumber evidence="9">3.1.-.-</ecNumber>
    </recommendedName>
</protein>
<keyword evidence="2 9" id="KW-0690">Ribosome biogenesis</keyword>
<evidence type="ECO:0000256" key="5">
    <source>
        <dbReference type="ARBA" id="ARBA00022723"/>
    </source>
</evidence>
<comment type="similarity">
    <text evidence="1 9">Belongs to the endoribonuclease YbeY family.</text>
</comment>
<evidence type="ECO:0000256" key="1">
    <source>
        <dbReference type="ARBA" id="ARBA00010875"/>
    </source>
</evidence>
<reference evidence="10 11" key="1">
    <citation type="submission" date="2019-08" db="EMBL/GenBank/DDBJ databases">
        <title>In-depth cultivation of the pig gut microbiome towards novel bacterial diversity and tailored functional studies.</title>
        <authorList>
            <person name="Wylensek D."/>
            <person name="Hitch T.C.A."/>
            <person name="Clavel T."/>
        </authorList>
    </citation>
    <scope>NUCLEOTIDE SEQUENCE [LARGE SCALE GENOMIC DNA]</scope>
    <source>
        <strain evidence="10 11">WCA3-601-WT-6H</strain>
    </source>
</reference>
<dbReference type="InterPro" id="IPR023091">
    <property type="entry name" value="MetalPrtase_cat_dom_sf_prd"/>
</dbReference>
<evidence type="ECO:0000313" key="10">
    <source>
        <dbReference type="EMBL" id="MST57841.1"/>
    </source>
</evidence>
<dbReference type="PANTHER" id="PTHR46986:SF1">
    <property type="entry name" value="ENDORIBONUCLEASE YBEY, CHLOROPLASTIC"/>
    <property type="match status" value="1"/>
</dbReference>
<dbReference type="EMBL" id="VUMU01000005">
    <property type="protein sequence ID" value="MST57841.1"/>
    <property type="molecule type" value="Genomic_DNA"/>
</dbReference>
<gene>
    <name evidence="9 10" type="primary">ybeY</name>
    <name evidence="10" type="ORF">FYJ59_06225</name>
</gene>
<evidence type="ECO:0000256" key="6">
    <source>
        <dbReference type="ARBA" id="ARBA00022759"/>
    </source>
</evidence>
<dbReference type="InterPro" id="IPR002036">
    <property type="entry name" value="YbeY"/>
</dbReference>
<comment type="subcellular location">
    <subcellularLocation>
        <location evidence="9">Cytoplasm</location>
    </subcellularLocation>
</comment>
<dbReference type="GO" id="GO:0008270">
    <property type="term" value="F:zinc ion binding"/>
    <property type="evidence" value="ECO:0007669"/>
    <property type="project" value="UniProtKB-UniRule"/>
</dbReference>
<feature type="binding site" evidence="9">
    <location>
        <position position="140"/>
    </location>
    <ligand>
        <name>Zn(2+)</name>
        <dbReference type="ChEBI" id="CHEBI:29105"/>
        <note>catalytic</note>
    </ligand>
</feature>
<dbReference type="HAMAP" id="MF_00009">
    <property type="entry name" value="Endoribonucl_YbeY"/>
    <property type="match status" value="1"/>
</dbReference>
<keyword evidence="5 9" id="KW-0479">Metal-binding</keyword>
<organism evidence="10 11">
    <name type="scientific">Waltera intestinalis</name>
    <dbReference type="NCBI Taxonomy" id="2606635"/>
    <lineage>
        <taxon>Bacteria</taxon>
        <taxon>Bacillati</taxon>
        <taxon>Bacillota</taxon>
        <taxon>Clostridia</taxon>
        <taxon>Lachnospirales</taxon>
        <taxon>Lachnospiraceae</taxon>
        <taxon>Waltera</taxon>
    </lineage>
</organism>
<dbReference type="SUPFAM" id="SSF55486">
    <property type="entry name" value="Metalloproteases ('zincins'), catalytic domain"/>
    <property type="match status" value="1"/>
</dbReference>
<evidence type="ECO:0000256" key="7">
    <source>
        <dbReference type="ARBA" id="ARBA00022801"/>
    </source>
</evidence>
<evidence type="ECO:0000256" key="3">
    <source>
        <dbReference type="ARBA" id="ARBA00022552"/>
    </source>
</evidence>
<keyword evidence="11" id="KW-1185">Reference proteome</keyword>
<keyword evidence="7 9" id="KW-0378">Hydrolase</keyword>
<dbReference type="NCBIfam" id="TIGR00043">
    <property type="entry name" value="rRNA maturation RNase YbeY"/>
    <property type="match status" value="1"/>
</dbReference>
<dbReference type="Pfam" id="PF02130">
    <property type="entry name" value="YbeY"/>
    <property type="match status" value="1"/>
</dbReference>
<comment type="caution">
    <text evidence="10">The sequence shown here is derived from an EMBL/GenBank/DDBJ whole genome shotgun (WGS) entry which is preliminary data.</text>
</comment>
<accession>A0A6L5YHU1</accession>
<name>A0A6L5YHU1_9FIRM</name>
<keyword evidence="4 9" id="KW-0540">Nuclease</keyword>
<keyword evidence="9" id="KW-0963">Cytoplasm</keyword>
<keyword evidence="8 9" id="KW-0862">Zinc</keyword>
<dbReference type="EC" id="3.1.-.-" evidence="9"/>
<evidence type="ECO:0000313" key="11">
    <source>
        <dbReference type="Proteomes" id="UP000476055"/>
    </source>
</evidence>
<comment type="cofactor">
    <cofactor evidence="9">
        <name>Zn(2+)</name>
        <dbReference type="ChEBI" id="CHEBI:29105"/>
    </cofactor>
    <text evidence="9">Binds 1 zinc ion.</text>
</comment>
<keyword evidence="3 9" id="KW-0698">rRNA processing</keyword>
<dbReference type="PANTHER" id="PTHR46986">
    <property type="entry name" value="ENDORIBONUCLEASE YBEY, CHLOROPLASTIC"/>
    <property type="match status" value="1"/>
</dbReference>
<evidence type="ECO:0000256" key="4">
    <source>
        <dbReference type="ARBA" id="ARBA00022722"/>
    </source>
</evidence>
<dbReference type="GO" id="GO:0004222">
    <property type="term" value="F:metalloendopeptidase activity"/>
    <property type="evidence" value="ECO:0007669"/>
    <property type="project" value="InterPro"/>
</dbReference>
<dbReference type="RefSeq" id="WP_154495974.1">
    <property type="nucleotide sequence ID" value="NZ_VUMU01000005.1"/>
</dbReference>
<evidence type="ECO:0000256" key="2">
    <source>
        <dbReference type="ARBA" id="ARBA00022517"/>
    </source>
</evidence>
<evidence type="ECO:0000256" key="9">
    <source>
        <dbReference type="HAMAP-Rule" id="MF_00009"/>
    </source>
</evidence>
<feature type="binding site" evidence="9">
    <location>
        <position position="136"/>
    </location>
    <ligand>
        <name>Zn(2+)</name>
        <dbReference type="ChEBI" id="CHEBI:29105"/>
        <note>catalytic</note>
    </ligand>
</feature>
<dbReference type="GO" id="GO:0004521">
    <property type="term" value="F:RNA endonuclease activity"/>
    <property type="evidence" value="ECO:0007669"/>
    <property type="project" value="UniProtKB-UniRule"/>
</dbReference>
<sequence length="171" mass="19421">MTFYVENETEETFAEGEVSFSVEDTVEKVANAVLEMEGCPYEVQLNVLLTDNDGIHAYNKEYRNIDRETDVLSFPNLDFAAPGDFAIPEDREADYFDPDTGELILGDIIISVDRVREQAESYGHSRKREFAFLVAHSMLHLCGYDHMEPEEAEVMEAKQEQVLASLGITRD</sequence>
<dbReference type="GO" id="GO:0006364">
    <property type="term" value="P:rRNA processing"/>
    <property type="evidence" value="ECO:0007669"/>
    <property type="project" value="UniProtKB-UniRule"/>
</dbReference>
<comment type="function">
    <text evidence="9">Single strand-specific metallo-endoribonuclease involved in late-stage 70S ribosome quality control and in maturation of the 3' terminus of the 16S rRNA.</text>
</comment>
<dbReference type="Gene3D" id="3.40.390.30">
    <property type="entry name" value="Metalloproteases ('zincins'), catalytic domain"/>
    <property type="match status" value="1"/>
</dbReference>
<proteinExistence type="inferred from homology"/>
<dbReference type="Proteomes" id="UP000476055">
    <property type="component" value="Unassembled WGS sequence"/>
</dbReference>
<evidence type="ECO:0000256" key="8">
    <source>
        <dbReference type="ARBA" id="ARBA00022833"/>
    </source>
</evidence>
<dbReference type="AlphaFoldDB" id="A0A6L5YHU1"/>
<feature type="binding site" evidence="9">
    <location>
        <position position="146"/>
    </location>
    <ligand>
        <name>Zn(2+)</name>
        <dbReference type="ChEBI" id="CHEBI:29105"/>
        <note>catalytic</note>
    </ligand>
</feature>
<keyword evidence="6 9" id="KW-0255">Endonuclease</keyword>